<name>A0A016S6Z7_9BILA</name>
<evidence type="ECO:0000313" key="2">
    <source>
        <dbReference type="EMBL" id="EYB86413.1"/>
    </source>
</evidence>
<proteinExistence type="predicted"/>
<organism evidence="2 3">
    <name type="scientific">Ancylostoma ceylanicum</name>
    <dbReference type="NCBI Taxonomy" id="53326"/>
    <lineage>
        <taxon>Eukaryota</taxon>
        <taxon>Metazoa</taxon>
        <taxon>Ecdysozoa</taxon>
        <taxon>Nematoda</taxon>
        <taxon>Chromadorea</taxon>
        <taxon>Rhabditida</taxon>
        <taxon>Rhabditina</taxon>
        <taxon>Rhabditomorpha</taxon>
        <taxon>Strongyloidea</taxon>
        <taxon>Ancylostomatidae</taxon>
        <taxon>Ancylostomatinae</taxon>
        <taxon>Ancylostoma</taxon>
    </lineage>
</organism>
<dbReference type="EMBL" id="JARK01001615">
    <property type="protein sequence ID" value="EYB86413.1"/>
    <property type="molecule type" value="Genomic_DNA"/>
</dbReference>
<accession>A0A016S6Z7</accession>
<gene>
    <name evidence="2" type="primary">Acey_s0279.g1193</name>
    <name evidence="2" type="ORF">Y032_0279g1193</name>
</gene>
<sequence>MKSVIKPSQTQHVGFVGHCKNSKSLPYVLFANAIELCKSTHPPQHSHLHEADSVSHFIGDRPTFNSERFAKDFPSRAVNGPCTSSRNERAATVMP</sequence>
<comment type="caution">
    <text evidence="2">The sequence shown here is derived from an EMBL/GenBank/DDBJ whole genome shotgun (WGS) entry which is preliminary data.</text>
</comment>
<evidence type="ECO:0000313" key="3">
    <source>
        <dbReference type="Proteomes" id="UP000024635"/>
    </source>
</evidence>
<keyword evidence="3" id="KW-1185">Reference proteome</keyword>
<protein>
    <submittedName>
        <fullName evidence="2">Uncharacterized protein</fullName>
    </submittedName>
</protein>
<feature type="region of interest" description="Disordered" evidence="1">
    <location>
        <begin position="70"/>
        <end position="95"/>
    </location>
</feature>
<reference evidence="3" key="1">
    <citation type="journal article" date="2015" name="Nat. Genet.">
        <title>The genome and transcriptome of the zoonotic hookworm Ancylostoma ceylanicum identify infection-specific gene families.</title>
        <authorList>
            <person name="Schwarz E.M."/>
            <person name="Hu Y."/>
            <person name="Antoshechkin I."/>
            <person name="Miller M.M."/>
            <person name="Sternberg P.W."/>
            <person name="Aroian R.V."/>
        </authorList>
    </citation>
    <scope>NUCLEOTIDE SEQUENCE</scope>
    <source>
        <strain evidence="3">HY135</strain>
    </source>
</reference>
<dbReference type="AlphaFoldDB" id="A0A016S6Z7"/>
<evidence type="ECO:0000256" key="1">
    <source>
        <dbReference type="SAM" id="MobiDB-lite"/>
    </source>
</evidence>
<dbReference type="Proteomes" id="UP000024635">
    <property type="component" value="Unassembled WGS sequence"/>
</dbReference>